<dbReference type="Proteomes" id="UP000053647">
    <property type="component" value="Unassembled WGS sequence"/>
</dbReference>
<organism evidence="1 2">
    <name type="scientific">Paxillus involutus ATCC 200175</name>
    <dbReference type="NCBI Taxonomy" id="664439"/>
    <lineage>
        <taxon>Eukaryota</taxon>
        <taxon>Fungi</taxon>
        <taxon>Dikarya</taxon>
        <taxon>Basidiomycota</taxon>
        <taxon>Agaricomycotina</taxon>
        <taxon>Agaricomycetes</taxon>
        <taxon>Agaricomycetidae</taxon>
        <taxon>Boletales</taxon>
        <taxon>Paxilineae</taxon>
        <taxon>Paxillaceae</taxon>
        <taxon>Paxillus</taxon>
    </lineage>
</organism>
<proteinExistence type="predicted"/>
<dbReference type="OrthoDB" id="2679919at2759"/>
<evidence type="ECO:0000313" key="1">
    <source>
        <dbReference type="EMBL" id="KIJ09620.1"/>
    </source>
</evidence>
<protein>
    <submittedName>
        <fullName evidence="1">Uncharacterized protein</fullName>
    </submittedName>
</protein>
<dbReference type="HOGENOM" id="CLU_2097580_0_0_1"/>
<sequence length="116" mass="12831">MLGPVVVGGVSWVEIKSIKLHVFLRGEDGNFDFLGESPLCAQGSVFPNMQMDTVNQLLNLATKRLFFKITSMMEAVQANHAKIHPLQQASAMASFPCEWSSLLRATFHSLSDTAYK</sequence>
<dbReference type="EMBL" id="KN819447">
    <property type="protein sequence ID" value="KIJ09620.1"/>
    <property type="molecule type" value="Genomic_DNA"/>
</dbReference>
<keyword evidence="2" id="KW-1185">Reference proteome</keyword>
<name>A0A0C9T1Q6_PAXIN</name>
<reference evidence="2" key="2">
    <citation type="submission" date="2015-01" db="EMBL/GenBank/DDBJ databases">
        <title>Evolutionary Origins and Diversification of the Mycorrhizal Mutualists.</title>
        <authorList>
            <consortium name="DOE Joint Genome Institute"/>
            <consortium name="Mycorrhizal Genomics Consortium"/>
            <person name="Kohler A."/>
            <person name="Kuo A."/>
            <person name="Nagy L.G."/>
            <person name="Floudas D."/>
            <person name="Copeland A."/>
            <person name="Barry K.W."/>
            <person name="Cichocki N."/>
            <person name="Veneault-Fourrey C."/>
            <person name="LaButti K."/>
            <person name="Lindquist E.A."/>
            <person name="Lipzen A."/>
            <person name="Lundell T."/>
            <person name="Morin E."/>
            <person name="Murat C."/>
            <person name="Riley R."/>
            <person name="Ohm R."/>
            <person name="Sun H."/>
            <person name="Tunlid A."/>
            <person name="Henrissat B."/>
            <person name="Grigoriev I.V."/>
            <person name="Hibbett D.S."/>
            <person name="Martin F."/>
        </authorList>
    </citation>
    <scope>NUCLEOTIDE SEQUENCE [LARGE SCALE GENOMIC DNA]</scope>
    <source>
        <strain evidence="2">ATCC 200175</strain>
    </source>
</reference>
<evidence type="ECO:0000313" key="2">
    <source>
        <dbReference type="Proteomes" id="UP000053647"/>
    </source>
</evidence>
<dbReference type="AlphaFoldDB" id="A0A0C9T1Q6"/>
<accession>A0A0C9T1Q6</accession>
<gene>
    <name evidence="1" type="ORF">PAXINDRAFT_17296</name>
</gene>
<reference evidence="1 2" key="1">
    <citation type="submission" date="2014-06" db="EMBL/GenBank/DDBJ databases">
        <authorList>
            <consortium name="DOE Joint Genome Institute"/>
            <person name="Kuo A."/>
            <person name="Kohler A."/>
            <person name="Nagy L.G."/>
            <person name="Floudas D."/>
            <person name="Copeland A."/>
            <person name="Barry K.W."/>
            <person name="Cichocki N."/>
            <person name="Veneault-Fourrey C."/>
            <person name="LaButti K."/>
            <person name="Lindquist E.A."/>
            <person name="Lipzen A."/>
            <person name="Lundell T."/>
            <person name="Morin E."/>
            <person name="Murat C."/>
            <person name="Sun H."/>
            <person name="Tunlid A."/>
            <person name="Henrissat B."/>
            <person name="Grigoriev I.V."/>
            <person name="Hibbett D.S."/>
            <person name="Martin F."/>
            <person name="Nordberg H.P."/>
            <person name="Cantor M.N."/>
            <person name="Hua S.X."/>
        </authorList>
    </citation>
    <scope>NUCLEOTIDE SEQUENCE [LARGE SCALE GENOMIC DNA]</scope>
    <source>
        <strain evidence="1 2">ATCC 200175</strain>
    </source>
</reference>